<proteinExistence type="predicted"/>
<protein>
    <submittedName>
        <fullName evidence="2">Uncharacterized protein</fullName>
    </submittedName>
</protein>
<dbReference type="AlphaFoldDB" id="A0A8X6PUX8"/>
<keyword evidence="1" id="KW-0472">Membrane</keyword>
<reference evidence="2" key="1">
    <citation type="submission" date="2020-08" db="EMBL/GenBank/DDBJ databases">
        <title>Multicomponent nature underlies the extraordinary mechanical properties of spider dragline silk.</title>
        <authorList>
            <person name="Kono N."/>
            <person name="Nakamura H."/>
            <person name="Mori M."/>
            <person name="Yoshida Y."/>
            <person name="Ohtoshi R."/>
            <person name="Malay A.D."/>
            <person name="Moran D.A.P."/>
            <person name="Tomita M."/>
            <person name="Numata K."/>
            <person name="Arakawa K."/>
        </authorList>
    </citation>
    <scope>NUCLEOTIDE SEQUENCE</scope>
</reference>
<sequence length="92" mass="9572">MAKSVACAYALVAAAAAAVLLCWKGKCACFASAAMLLYGLFFAAGKVRQRCKKSQRGGSSSAVQMRNVSTVYASGKRSFSKCAGACQLSDFL</sequence>
<keyword evidence="1" id="KW-1133">Transmembrane helix</keyword>
<accession>A0A8X6PUX8</accession>
<keyword evidence="1" id="KW-0812">Transmembrane</keyword>
<evidence type="ECO:0000313" key="2">
    <source>
        <dbReference type="EMBL" id="GFT86818.1"/>
    </source>
</evidence>
<gene>
    <name evidence="2" type="ORF">NPIL_369601</name>
</gene>
<dbReference type="EMBL" id="BMAW01073220">
    <property type="protein sequence ID" value="GFT86818.1"/>
    <property type="molecule type" value="Genomic_DNA"/>
</dbReference>
<evidence type="ECO:0000313" key="3">
    <source>
        <dbReference type="Proteomes" id="UP000887013"/>
    </source>
</evidence>
<name>A0A8X6PUX8_NEPPI</name>
<evidence type="ECO:0000256" key="1">
    <source>
        <dbReference type="SAM" id="Phobius"/>
    </source>
</evidence>
<keyword evidence="3" id="KW-1185">Reference proteome</keyword>
<comment type="caution">
    <text evidence="2">The sequence shown here is derived from an EMBL/GenBank/DDBJ whole genome shotgun (WGS) entry which is preliminary data.</text>
</comment>
<feature type="transmembrane region" description="Helical" evidence="1">
    <location>
        <begin position="28"/>
        <end position="47"/>
    </location>
</feature>
<dbReference type="Proteomes" id="UP000887013">
    <property type="component" value="Unassembled WGS sequence"/>
</dbReference>
<organism evidence="2 3">
    <name type="scientific">Nephila pilipes</name>
    <name type="common">Giant wood spider</name>
    <name type="synonym">Nephila maculata</name>
    <dbReference type="NCBI Taxonomy" id="299642"/>
    <lineage>
        <taxon>Eukaryota</taxon>
        <taxon>Metazoa</taxon>
        <taxon>Ecdysozoa</taxon>
        <taxon>Arthropoda</taxon>
        <taxon>Chelicerata</taxon>
        <taxon>Arachnida</taxon>
        <taxon>Araneae</taxon>
        <taxon>Araneomorphae</taxon>
        <taxon>Entelegynae</taxon>
        <taxon>Araneoidea</taxon>
        <taxon>Nephilidae</taxon>
        <taxon>Nephila</taxon>
    </lineage>
</organism>